<dbReference type="GO" id="GO:1902369">
    <property type="term" value="P:negative regulation of RNA catabolic process"/>
    <property type="evidence" value="ECO:0007669"/>
    <property type="project" value="TreeGrafter"/>
</dbReference>
<feature type="compositionally biased region" description="Basic residues" evidence="4">
    <location>
        <begin position="43"/>
        <end position="76"/>
    </location>
</feature>
<dbReference type="SUPFAM" id="SSF48452">
    <property type="entry name" value="TPR-like"/>
    <property type="match status" value="1"/>
</dbReference>
<dbReference type="GO" id="GO:0071013">
    <property type="term" value="C:catalytic step 2 spliceosome"/>
    <property type="evidence" value="ECO:0007669"/>
    <property type="project" value="TreeGrafter"/>
</dbReference>
<sequence length="1154" mass="132152">MDSQDKKPVPRFSSFKFPQPPPPEADRPSERSRESARRDERSRHHSSRHRSHRDRSRSREHRKERREHRHSHRRDGHRGEVASERRTDSKPVVKETKDEDTNLFVVDRKGDKYNLIYGTIHRYNVPAYRRFGRGGVLGLPRNHRIDRDTSEGGALVIRTTAEFADSGKLKSKNILSGLRKQKGKLLRVRPQPISESTADEQDYLSLNVSSHRRDRDNIKEVDSDDEKFAYRSIHGKAKPEEHIPSDLEAVSDTDSDNEGFRVDLDEEIKQTNAELTRKTQETPTDVGAWLRLIDHQTAVLSGAEESRPLTYAERTGLADIKMSIYEKALKQIGQHSGRERVLLGLLEEGAKLWDTKKLLQRWQTTLKANSQFISLWVRYLDFRQTQFLDFTYERCLATFIECLRLNQSSPNGPEKVYVQNYLFLRMTLFMRESGFAEHAVGLWQAILELTFFRPEGFTLHTDREKVLPEFMEFWESEVARIGEPGAKGWKSGSSAAMDPKGPSTTQPISRKSVFKSWAASERERTVNARVPARSLDELEDDDPYRVIISSDLWEILSIFWNPTAPNLAEVLLDSFLYFCHLPPLTSPNNMQTTKCWAGDNFLRNEFMSSAELGLEDWFPRETNTDKSTATPLSFPHTNFIQTIDTLFGNQQTWFSSFDSWVKAAVNTQSDVDPDWVRRALRLLVEANPAKDDLAEYALALEFACNIKEAKKFAKSLLKKRSLNLRLYNAYALMECRSGNTSAAEHVWATTLSMSNSFSDQDRIGNGLLLRTWIWECLEHRDIARASHLLFALPQQSVDLKSLAEASQPTFGATNLLKMHNFLSDAQEHALAARKASVYVAYTDCSAILSYLTHSLNLEKSLEPYSAAFTRLSTLPSHDSSFKYFTIELLHQSRAKLLYHHIRQGNAYKPSHIRVLLIESITLHPHNTIFLSLFAWNESRNRIEERVRGVIRDITTAATTQATKHDNILTTQIPTTSHLFSIYTELNRPVYAGSTLHSVRAAFEKAIADPTPDSSDPNRPTSTSITGAHSNLTLWKLYILFELSRGNFNRAKAIFYRAVRACPWSKELVMLAFTHLRADVVRQRHQASDTKAKVKEEGMDFEELRRVWNVLVEKELRVHVDVEGVLDEIVARSEEGGNLPIDMPEDAESDEEMQV</sequence>
<dbReference type="InterPro" id="IPR013633">
    <property type="entry name" value="NRDE-2"/>
</dbReference>
<dbReference type="PANTHER" id="PTHR13471">
    <property type="entry name" value="TETRATRICOPEPTIDE-LIKE HELICAL"/>
    <property type="match status" value="1"/>
</dbReference>
<evidence type="ECO:0008006" key="7">
    <source>
        <dbReference type="Google" id="ProtNLM"/>
    </source>
</evidence>
<name>A0A1L9VFL4_ASPGL</name>
<dbReference type="VEuPathDB" id="FungiDB:ASPGLDRAFT_129681"/>
<dbReference type="EMBL" id="KV878901">
    <property type="protein sequence ID" value="OJJ82699.1"/>
    <property type="molecule type" value="Genomic_DNA"/>
</dbReference>
<evidence type="ECO:0000313" key="6">
    <source>
        <dbReference type="Proteomes" id="UP000184300"/>
    </source>
</evidence>
<dbReference type="Pfam" id="PF08424">
    <property type="entry name" value="NRDE-2"/>
    <property type="match status" value="1"/>
</dbReference>
<comment type="subcellular location">
    <subcellularLocation>
        <location evidence="1">Nucleus</location>
    </subcellularLocation>
</comment>
<dbReference type="GeneID" id="34457173"/>
<organism evidence="5 6">
    <name type="scientific">Aspergillus glaucus CBS 516.65</name>
    <dbReference type="NCBI Taxonomy" id="1160497"/>
    <lineage>
        <taxon>Eukaryota</taxon>
        <taxon>Fungi</taxon>
        <taxon>Dikarya</taxon>
        <taxon>Ascomycota</taxon>
        <taxon>Pezizomycotina</taxon>
        <taxon>Eurotiomycetes</taxon>
        <taxon>Eurotiomycetidae</taxon>
        <taxon>Eurotiales</taxon>
        <taxon>Aspergillaceae</taxon>
        <taxon>Aspergillus</taxon>
        <taxon>Aspergillus subgen. Aspergillus</taxon>
    </lineage>
</organism>
<feature type="compositionally biased region" description="Basic and acidic residues" evidence="4">
    <location>
        <begin position="77"/>
        <end position="95"/>
    </location>
</feature>
<evidence type="ECO:0000256" key="3">
    <source>
        <dbReference type="ARBA" id="ARBA00023242"/>
    </source>
</evidence>
<comment type="similarity">
    <text evidence="2">Belongs to the NRDE2 family.</text>
</comment>
<keyword evidence="6" id="KW-1185">Reference proteome</keyword>
<feature type="compositionally biased region" description="Acidic residues" evidence="4">
    <location>
        <begin position="1142"/>
        <end position="1154"/>
    </location>
</feature>
<evidence type="ECO:0000256" key="4">
    <source>
        <dbReference type="SAM" id="MobiDB-lite"/>
    </source>
</evidence>
<dbReference type="InterPro" id="IPR011990">
    <property type="entry name" value="TPR-like_helical_dom_sf"/>
</dbReference>
<dbReference type="Gene3D" id="1.25.40.10">
    <property type="entry name" value="Tetratricopeptide repeat domain"/>
    <property type="match status" value="1"/>
</dbReference>
<dbReference type="AlphaFoldDB" id="A0A1L9VFL4"/>
<dbReference type="STRING" id="1160497.A0A1L9VFL4"/>
<gene>
    <name evidence="5" type="ORF">ASPGLDRAFT_129681</name>
</gene>
<dbReference type="Proteomes" id="UP000184300">
    <property type="component" value="Unassembled WGS sequence"/>
</dbReference>
<proteinExistence type="inferred from homology"/>
<evidence type="ECO:0000313" key="5">
    <source>
        <dbReference type="EMBL" id="OJJ82699.1"/>
    </source>
</evidence>
<feature type="region of interest" description="Disordered" evidence="4">
    <location>
        <begin position="489"/>
        <end position="508"/>
    </location>
</feature>
<feature type="compositionally biased region" description="Basic and acidic residues" evidence="4">
    <location>
        <begin position="24"/>
        <end position="42"/>
    </location>
</feature>
<dbReference type="GO" id="GO:0031048">
    <property type="term" value="P:regulatory ncRNA-mediated heterochromatin formation"/>
    <property type="evidence" value="ECO:0007669"/>
    <property type="project" value="TreeGrafter"/>
</dbReference>
<keyword evidence="3" id="KW-0539">Nucleus</keyword>
<evidence type="ECO:0000256" key="2">
    <source>
        <dbReference type="ARBA" id="ARBA00009265"/>
    </source>
</evidence>
<accession>A0A1L9VFL4</accession>
<dbReference type="OrthoDB" id="297219at2759"/>
<reference evidence="6" key="1">
    <citation type="journal article" date="2017" name="Genome Biol.">
        <title>Comparative genomics reveals high biological diversity and specific adaptations in the industrially and medically important fungal genus Aspergillus.</title>
        <authorList>
            <person name="de Vries R.P."/>
            <person name="Riley R."/>
            <person name="Wiebenga A."/>
            <person name="Aguilar-Osorio G."/>
            <person name="Amillis S."/>
            <person name="Uchima C.A."/>
            <person name="Anderluh G."/>
            <person name="Asadollahi M."/>
            <person name="Askin M."/>
            <person name="Barry K."/>
            <person name="Battaglia E."/>
            <person name="Bayram O."/>
            <person name="Benocci T."/>
            <person name="Braus-Stromeyer S.A."/>
            <person name="Caldana C."/>
            <person name="Canovas D."/>
            <person name="Cerqueira G.C."/>
            <person name="Chen F."/>
            <person name="Chen W."/>
            <person name="Choi C."/>
            <person name="Clum A."/>
            <person name="Dos Santos R.A."/>
            <person name="Damasio A.R."/>
            <person name="Diallinas G."/>
            <person name="Emri T."/>
            <person name="Fekete E."/>
            <person name="Flipphi M."/>
            <person name="Freyberg S."/>
            <person name="Gallo A."/>
            <person name="Gournas C."/>
            <person name="Habgood R."/>
            <person name="Hainaut M."/>
            <person name="Harispe M.L."/>
            <person name="Henrissat B."/>
            <person name="Hilden K.S."/>
            <person name="Hope R."/>
            <person name="Hossain A."/>
            <person name="Karabika E."/>
            <person name="Karaffa L."/>
            <person name="Karanyi Z."/>
            <person name="Krasevec N."/>
            <person name="Kuo A."/>
            <person name="Kusch H."/>
            <person name="LaButti K."/>
            <person name="Lagendijk E.L."/>
            <person name="Lapidus A."/>
            <person name="Levasseur A."/>
            <person name="Lindquist E."/>
            <person name="Lipzen A."/>
            <person name="Logrieco A.F."/>
            <person name="MacCabe A."/>
            <person name="Maekelae M.R."/>
            <person name="Malavazi I."/>
            <person name="Melin P."/>
            <person name="Meyer V."/>
            <person name="Mielnichuk N."/>
            <person name="Miskei M."/>
            <person name="Molnar A.P."/>
            <person name="Mule G."/>
            <person name="Ngan C.Y."/>
            <person name="Orejas M."/>
            <person name="Orosz E."/>
            <person name="Ouedraogo J.P."/>
            <person name="Overkamp K.M."/>
            <person name="Park H.-S."/>
            <person name="Perrone G."/>
            <person name="Piumi F."/>
            <person name="Punt P.J."/>
            <person name="Ram A.F."/>
            <person name="Ramon A."/>
            <person name="Rauscher S."/>
            <person name="Record E."/>
            <person name="Riano-Pachon D.M."/>
            <person name="Robert V."/>
            <person name="Roehrig J."/>
            <person name="Ruller R."/>
            <person name="Salamov A."/>
            <person name="Salih N.S."/>
            <person name="Samson R.A."/>
            <person name="Sandor E."/>
            <person name="Sanguinetti M."/>
            <person name="Schuetze T."/>
            <person name="Sepcic K."/>
            <person name="Shelest E."/>
            <person name="Sherlock G."/>
            <person name="Sophianopoulou V."/>
            <person name="Squina F.M."/>
            <person name="Sun H."/>
            <person name="Susca A."/>
            <person name="Todd R.B."/>
            <person name="Tsang A."/>
            <person name="Unkles S.E."/>
            <person name="van de Wiele N."/>
            <person name="van Rossen-Uffink D."/>
            <person name="Oliveira J.V."/>
            <person name="Vesth T.C."/>
            <person name="Visser J."/>
            <person name="Yu J.-H."/>
            <person name="Zhou M."/>
            <person name="Andersen M.R."/>
            <person name="Archer D.B."/>
            <person name="Baker S.E."/>
            <person name="Benoit I."/>
            <person name="Brakhage A.A."/>
            <person name="Braus G.H."/>
            <person name="Fischer R."/>
            <person name="Frisvad J.C."/>
            <person name="Goldman G.H."/>
            <person name="Houbraken J."/>
            <person name="Oakley B."/>
            <person name="Pocsi I."/>
            <person name="Scazzocchio C."/>
            <person name="Seiboth B."/>
            <person name="vanKuyk P.A."/>
            <person name="Wortman J."/>
            <person name="Dyer P.S."/>
            <person name="Grigoriev I.V."/>
        </authorList>
    </citation>
    <scope>NUCLEOTIDE SEQUENCE [LARGE SCALE GENOMIC DNA]</scope>
    <source>
        <strain evidence="6">CBS 516.65</strain>
    </source>
</reference>
<feature type="region of interest" description="Disordered" evidence="4">
    <location>
        <begin position="1135"/>
        <end position="1154"/>
    </location>
</feature>
<dbReference type="RefSeq" id="XP_022399397.1">
    <property type="nucleotide sequence ID" value="XM_022540912.1"/>
</dbReference>
<dbReference type="PANTHER" id="PTHR13471:SF0">
    <property type="entry name" value="NUCLEAR EXOSOME REGULATOR NRDE2"/>
    <property type="match status" value="1"/>
</dbReference>
<feature type="region of interest" description="Disordered" evidence="4">
    <location>
        <begin position="1"/>
        <end position="95"/>
    </location>
</feature>
<evidence type="ECO:0000256" key="1">
    <source>
        <dbReference type="ARBA" id="ARBA00004123"/>
    </source>
</evidence>
<protein>
    <recommendedName>
        <fullName evidence="7">DUF1740-domain-containing protein</fullName>
    </recommendedName>
</protein>